<keyword evidence="4" id="KW-1133">Transmembrane helix</keyword>
<dbReference type="Proteomes" id="UP000184346">
    <property type="component" value="Unassembled WGS sequence"/>
</dbReference>
<dbReference type="EMBL" id="FQUJ01000025">
    <property type="protein sequence ID" value="SHF81818.1"/>
    <property type="molecule type" value="Genomic_DNA"/>
</dbReference>
<keyword evidence="9" id="KW-1185">Reference proteome</keyword>
<evidence type="ECO:0000256" key="5">
    <source>
        <dbReference type="ARBA" id="ARBA00023136"/>
    </source>
</evidence>
<name>A0A1M5ERA7_9GAMM</name>
<dbReference type="GO" id="GO:0008233">
    <property type="term" value="F:peptidase activity"/>
    <property type="evidence" value="ECO:0007669"/>
    <property type="project" value="UniProtKB-KW"/>
</dbReference>
<feature type="domain" description="Band 7" evidence="7">
    <location>
        <begin position="19"/>
        <end position="210"/>
    </location>
</feature>
<keyword evidence="8" id="KW-0378">Hydrolase</keyword>
<keyword evidence="3" id="KW-0812">Transmembrane</keyword>
<organism evidence="8 9">
    <name type="scientific">Modicisalibacter ilicicola DSM 19980</name>
    <dbReference type="NCBI Taxonomy" id="1121942"/>
    <lineage>
        <taxon>Bacteria</taxon>
        <taxon>Pseudomonadati</taxon>
        <taxon>Pseudomonadota</taxon>
        <taxon>Gammaproteobacteria</taxon>
        <taxon>Oceanospirillales</taxon>
        <taxon>Halomonadaceae</taxon>
        <taxon>Modicisalibacter</taxon>
    </lineage>
</organism>
<dbReference type="GO" id="GO:0006508">
    <property type="term" value="P:proteolysis"/>
    <property type="evidence" value="ECO:0007669"/>
    <property type="project" value="UniProtKB-KW"/>
</dbReference>
<evidence type="ECO:0000256" key="4">
    <source>
        <dbReference type="ARBA" id="ARBA00022989"/>
    </source>
</evidence>
<sequence>MKSILIAIVAVVLIAAGNFVFYTVDEAEQAIIVQFGEPIGDVISEPGLKVKLPWQQVRYFDKRLLVWDGEVTQIPTRGREFILVDTTARWRITDPLLFLTSVRDEAGARTRLDDIIDSVVRDMVSSTELEEIVRSKDWAVDVDALDDPALAERADVNLEKQPKLGRERLEQEILARAQDSMPRLGIELDDVRIKRVNYIDSVRKQVESRMIAERQSIAERFRSEGMGRSQEILGNMERDLQRIRSEAARKAEEIRGNADAEATGIYGEAFGADPEFYSFFRTLESYRALGQNSTIMLSADSDFFRYLEESQAP</sequence>
<dbReference type="Gene3D" id="3.30.479.30">
    <property type="entry name" value="Band 7 domain"/>
    <property type="match status" value="1"/>
</dbReference>
<dbReference type="Pfam" id="PF01145">
    <property type="entry name" value="Band_7"/>
    <property type="match status" value="1"/>
</dbReference>
<dbReference type="SMART" id="SM00244">
    <property type="entry name" value="PHB"/>
    <property type="match status" value="1"/>
</dbReference>
<reference evidence="8 9" key="1">
    <citation type="submission" date="2016-11" db="EMBL/GenBank/DDBJ databases">
        <authorList>
            <person name="Jaros S."/>
            <person name="Januszkiewicz K."/>
            <person name="Wedrychowicz H."/>
        </authorList>
    </citation>
    <scope>NUCLEOTIDE SEQUENCE [LARGE SCALE GENOMIC DNA]</scope>
    <source>
        <strain evidence="8 9">DSM 19980</strain>
    </source>
</reference>
<dbReference type="InterPro" id="IPR036013">
    <property type="entry name" value="Band_7/SPFH_dom_sf"/>
</dbReference>
<protein>
    <recommendedName>
        <fullName evidence="6">Protein HflC</fullName>
    </recommendedName>
</protein>
<dbReference type="STRING" id="1121942.SAMN02745148_03604"/>
<evidence type="ECO:0000256" key="6">
    <source>
        <dbReference type="PIRNR" id="PIRNR005651"/>
    </source>
</evidence>
<dbReference type="PANTHER" id="PTHR42911">
    <property type="entry name" value="MODULATOR OF FTSH PROTEASE HFLC"/>
    <property type="match status" value="1"/>
</dbReference>
<evidence type="ECO:0000313" key="8">
    <source>
        <dbReference type="EMBL" id="SHF81818.1"/>
    </source>
</evidence>
<evidence type="ECO:0000256" key="3">
    <source>
        <dbReference type="ARBA" id="ARBA00022692"/>
    </source>
</evidence>
<dbReference type="GO" id="GO:0016020">
    <property type="term" value="C:membrane"/>
    <property type="evidence" value="ECO:0007669"/>
    <property type="project" value="UniProtKB-SubCell"/>
</dbReference>
<dbReference type="PANTHER" id="PTHR42911:SF1">
    <property type="entry name" value="MODULATOR OF FTSH PROTEASE HFLC"/>
    <property type="match status" value="1"/>
</dbReference>
<comment type="subcellular location">
    <subcellularLocation>
        <location evidence="1">Membrane</location>
        <topology evidence="1">Single-pass membrane protein</topology>
    </subcellularLocation>
</comment>
<dbReference type="InterPro" id="IPR001107">
    <property type="entry name" value="Band_7"/>
</dbReference>
<dbReference type="AlphaFoldDB" id="A0A1M5ERA7"/>
<dbReference type="SUPFAM" id="SSF117892">
    <property type="entry name" value="Band 7/SPFH domain"/>
    <property type="match status" value="1"/>
</dbReference>
<dbReference type="PIRSF" id="PIRSF005651">
    <property type="entry name" value="HflC"/>
    <property type="match status" value="1"/>
</dbReference>
<evidence type="ECO:0000259" key="7">
    <source>
        <dbReference type="SMART" id="SM00244"/>
    </source>
</evidence>
<accession>A0A1M5ERA7</accession>
<dbReference type="RefSeq" id="WP_072825504.1">
    <property type="nucleotide sequence ID" value="NZ_FQUJ01000025.1"/>
</dbReference>
<dbReference type="InterPro" id="IPR010200">
    <property type="entry name" value="HflC"/>
</dbReference>
<dbReference type="NCBIfam" id="TIGR01932">
    <property type="entry name" value="hflC"/>
    <property type="match status" value="1"/>
</dbReference>
<comment type="function">
    <text evidence="6">HflC and HflK could regulate a protease.</text>
</comment>
<evidence type="ECO:0000256" key="1">
    <source>
        <dbReference type="ARBA" id="ARBA00004167"/>
    </source>
</evidence>
<keyword evidence="8" id="KW-0645">Protease</keyword>
<proteinExistence type="inferred from homology"/>
<dbReference type="CDD" id="cd03405">
    <property type="entry name" value="SPFH_HflC"/>
    <property type="match status" value="1"/>
</dbReference>
<evidence type="ECO:0000313" key="9">
    <source>
        <dbReference type="Proteomes" id="UP000184346"/>
    </source>
</evidence>
<comment type="similarity">
    <text evidence="2 6">Belongs to the band 7/mec-2 family. HflC subfamily.</text>
</comment>
<gene>
    <name evidence="8" type="ORF">SAMN02745148_03604</name>
</gene>
<keyword evidence="5" id="KW-0472">Membrane</keyword>
<evidence type="ECO:0000256" key="2">
    <source>
        <dbReference type="ARBA" id="ARBA00007862"/>
    </source>
</evidence>
<dbReference type="OrthoDB" id="9812991at2"/>